<accession>A0ACB7Z139</accession>
<comment type="caution">
    <text evidence="1">The sequence shown here is derived from an EMBL/GenBank/DDBJ whole genome shotgun (WGS) entry which is preliminary data.</text>
</comment>
<name>A0ACB7Z139_9ERIC</name>
<dbReference type="Proteomes" id="UP000828048">
    <property type="component" value="Chromosome 4"/>
</dbReference>
<evidence type="ECO:0000313" key="1">
    <source>
        <dbReference type="EMBL" id="KAH7859554.1"/>
    </source>
</evidence>
<keyword evidence="2" id="KW-1185">Reference proteome</keyword>
<sequence length="140" mass="16399">MEAVLPIELEVPSLRVMIELEINEAEWRNARFEELMLLDERRPKALYHVQGYQRRIARAFNKKQPFYVSPCEQNSGIVVFWNGHSFPPSVLISSNHCMIEVWYDEAFRIGRWNYLTNTELAENAVGNVKVQPVRPTITIH</sequence>
<reference evidence="1 2" key="1">
    <citation type="journal article" date="2021" name="Hortic Res">
        <title>High-quality reference genome and annotation aids understanding of berry development for evergreen blueberry (Vaccinium darrowii).</title>
        <authorList>
            <person name="Yu J."/>
            <person name="Hulse-Kemp A.M."/>
            <person name="Babiker E."/>
            <person name="Staton M."/>
        </authorList>
    </citation>
    <scope>NUCLEOTIDE SEQUENCE [LARGE SCALE GENOMIC DNA]</scope>
    <source>
        <strain evidence="2">cv. NJ 8807/NJ 8810</strain>
        <tissue evidence="1">Young leaf</tissue>
    </source>
</reference>
<protein>
    <submittedName>
        <fullName evidence="1">Uncharacterized protein</fullName>
    </submittedName>
</protein>
<dbReference type="EMBL" id="CM037154">
    <property type="protein sequence ID" value="KAH7859554.1"/>
    <property type="molecule type" value="Genomic_DNA"/>
</dbReference>
<organism evidence="1 2">
    <name type="scientific">Vaccinium darrowii</name>
    <dbReference type="NCBI Taxonomy" id="229202"/>
    <lineage>
        <taxon>Eukaryota</taxon>
        <taxon>Viridiplantae</taxon>
        <taxon>Streptophyta</taxon>
        <taxon>Embryophyta</taxon>
        <taxon>Tracheophyta</taxon>
        <taxon>Spermatophyta</taxon>
        <taxon>Magnoliopsida</taxon>
        <taxon>eudicotyledons</taxon>
        <taxon>Gunneridae</taxon>
        <taxon>Pentapetalae</taxon>
        <taxon>asterids</taxon>
        <taxon>Ericales</taxon>
        <taxon>Ericaceae</taxon>
        <taxon>Vaccinioideae</taxon>
        <taxon>Vaccinieae</taxon>
        <taxon>Vaccinium</taxon>
    </lineage>
</organism>
<proteinExistence type="predicted"/>
<evidence type="ECO:0000313" key="2">
    <source>
        <dbReference type="Proteomes" id="UP000828048"/>
    </source>
</evidence>
<gene>
    <name evidence="1" type="ORF">Vadar_002522</name>
</gene>